<evidence type="ECO:0000256" key="1">
    <source>
        <dbReference type="ARBA" id="ARBA00023015"/>
    </source>
</evidence>
<dbReference type="InterPro" id="IPR039605">
    <property type="entry name" value="AHL"/>
</dbReference>
<name>A0AAN7K0U2_9MYRT</name>
<evidence type="ECO:0000259" key="7">
    <source>
        <dbReference type="PROSITE" id="PS51742"/>
    </source>
</evidence>
<accession>A0AAN7K0U2</accession>
<dbReference type="AlphaFoldDB" id="A0AAN7K0U2"/>
<dbReference type="PROSITE" id="PS51742">
    <property type="entry name" value="PPC"/>
    <property type="match status" value="1"/>
</dbReference>
<dbReference type="CDD" id="cd11378">
    <property type="entry name" value="DUF296"/>
    <property type="match status" value="1"/>
</dbReference>
<feature type="region of interest" description="Disordered" evidence="6">
    <location>
        <begin position="55"/>
        <end position="101"/>
    </location>
</feature>
<dbReference type="GO" id="GO:0005634">
    <property type="term" value="C:nucleus"/>
    <property type="evidence" value="ECO:0007669"/>
    <property type="project" value="UniProtKB-SubCell"/>
</dbReference>
<keyword evidence="2 5" id="KW-0238">DNA-binding</keyword>
<organism evidence="8 9">
    <name type="scientific">Trapa incisa</name>
    <dbReference type="NCBI Taxonomy" id="236973"/>
    <lineage>
        <taxon>Eukaryota</taxon>
        <taxon>Viridiplantae</taxon>
        <taxon>Streptophyta</taxon>
        <taxon>Embryophyta</taxon>
        <taxon>Tracheophyta</taxon>
        <taxon>Spermatophyta</taxon>
        <taxon>Magnoliopsida</taxon>
        <taxon>eudicotyledons</taxon>
        <taxon>Gunneridae</taxon>
        <taxon>Pentapetalae</taxon>
        <taxon>rosids</taxon>
        <taxon>malvids</taxon>
        <taxon>Myrtales</taxon>
        <taxon>Lythraceae</taxon>
        <taxon>Trapa</taxon>
    </lineage>
</organism>
<evidence type="ECO:0000256" key="6">
    <source>
        <dbReference type="SAM" id="MobiDB-lite"/>
    </source>
</evidence>
<dbReference type="GO" id="GO:0003680">
    <property type="term" value="F:minor groove of adenine-thymine-rich DNA binding"/>
    <property type="evidence" value="ECO:0007669"/>
    <property type="project" value="UniProtKB-UniRule"/>
</dbReference>
<keyword evidence="1 5" id="KW-0805">Transcription regulation</keyword>
<evidence type="ECO:0000256" key="5">
    <source>
        <dbReference type="RuleBase" id="RU367031"/>
    </source>
</evidence>
<feature type="compositionally biased region" description="Low complexity" evidence="6">
    <location>
        <begin position="255"/>
        <end position="268"/>
    </location>
</feature>
<feature type="compositionally biased region" description="Low complexity" evidence="6">
    <location>
        <begin position="76"/>
        <end position="86"/>
    </location>
</feature>
<dbReference type="SUPFAM" id="SSF117856">
    <property type="entry name" value="AF0104/ALDC/Ptd012-like"/>
    <property type="match status" value="1"/>
</dbReference>
<comment type="caution">
    <text evidence="8">The sequence shown here is derived from an EMBL/GenBank/DDBJ whole genome shotgun (WGS) entry which is preliminary data.</text>
</comment>
<dbReference type="Gene3D" id="3.30.1330.80">
    <property type="entry name" value="Hypothetical protein, similar to alpha- acetolactate decarboxylase, domain 2"/>
    <property type="match status" value="1"/>
</dbReference>
<evidence type="ECO:0000313" key="8">
    <source>
        <dbReference type="EMBL" id="KAK4757026.1"/>
    </source>
</evidence>
<evidence type="ECO:0000256" key="2">
    <source>
        <dbReference type="ARBA" id="ARBA00023125"/>
    </source>
</evidence>
<dbReference type="Pfam" id="PF03479">
    <property type="entry name" value="PCC"/>
    <property type="match status" value="1"/>
</dbReference>
<dbReference type="PANTHER" id="PTHR31500:SF68">
    <property type="entry name" value="AT-HOOK MOTIF NUCLEAR-LOCALIZED PROTEIN 14"/>
    <property type="match status" value="1"/>
</dbReference>
<sequence>MDQLIRGDNLSSYYHPIDHVDVPASPTNGIMSSLSVTHTADMVCPHSAPFAVASEQLESSKRKRGRPRKYETPEQALAAKRASASSLKERKKRKRLGKGSSYSRLSFRKSQLYGIGNAGQGFTSHVIGIANGEDVAQKILLFMQQSKREICVLSASGSISSASVRQPAISGGNVTYEGHFDIISLSGSYVGTELGEKTGGLSVCLSNTRGRIVGGGVGGPLIAAGPVQVLVGSFSLGSKKETTTGKKYGPSMRLPSPVGAPPASSGAGFRVPRIDSSSPTHYTFQTGARI</sequence>
<evidence type="ECO:0000313" key="9">
    <source>
        <dbReference type="Proteomes" id="UP001345219"/>
    </source>
</evidence>
<feature type="compositionally biased region" description="Polar residues" evidence="6">
    <location>
        <begin position="275"/>
        <end position="290"/>
    </location>
</feature>
<dbReference type="EMBL" id="JAXIOK010000013">
    <property type="protein sequence ID" value="KAK4757026.1"/>
    <property type="molecule type" value="Genomic_DNA"/>
</dbReference>
<dbReference type="PANTHER" id="PTHR31500">
    <property type="entry name" value="AT-HOOK MOTIF NUCLEAR-LOCALIZED PROTEIN 9"/>
    <property type="match status" value="1"/>
</dbReference>
<keyword evidence="3 5" id="KW-0804">Transcription</keyword>
<dbReference type="InterPro" id="IPR005175">
    <property type="entry name" value="PPC_dom"/>
</dbReference>
<protein>
    <recommendedName>
        <fullName evidence="5">AT-hook motif nuclear-localized protein</fullName>
    </recommendedName>
</protein>
<reference evidence="8 9" key="1">
    <citation type="journal article" date="2023" name="Hortic Res">
        <title>Pangenome of water caltrop reveals structural variations and asymmetric subgenome divergence after allopolyploidization.</title>
        <authorList>
            <person name="Zhang X."/>
            <person name="Chen Y."/>
            <person name="Wang L."/>
            <person name="Yuan Y."/>
            <person name="Fang M."/>
            <person name="Shi L."/>
            <person name="Lu R."/>
            <person name="Comes H.P."/>
            <person name="Ma Y."/>
            <person name="Chen Y."/>
            <person name="Huang G."/>
            <person name="Zhou Y."/>
            <person name="Zheng Z."/>
            <person name="Qiu Y."/>
        </authorList>
    </citation>
    <scope>NUCLEOTIDE SEQUENCE [LARGE SCALE GENOMIC DNA]</scope>
    <source>
        <tissue evidence="8">Roots</tissue>
    </source>
</reference>
<keyword evidence="9" id="KW-1185">Reference proteome</keyword>
<evidence type="ECO:0000256" key="3">
    <source>
        <dbReference type="ARBA" id="ARBA00023163"/>
    </source>
</evidence>
<gene>
    <name evidence="8" type="ORF">SAY87_007153</name>
</gene>
<comment type="subcellular location">
    <subcellularLocation>
        <location evidence="5">Nucleus</location>
    </subcellularLocation>
</comment>
<comment type="domain">
    <text evidence="5">The PPC domain mediates interactions between AHL proteins.</text>
</comment>
<keyword evidence="4 5" id="KW-0539">Nucleus</keyword>
<comment type="function">
    <text evidence="5">Transcription factor that specifically binds AT-rich DNA sequences related to the nuclear matrix attachment regions (MARs).</text>
</comment>
<dbReference type="Proteomes" id="UP001345219">
    <property type="component" value="Chromosome 6"/>
</dbReference>
<feature type="domain" description="PPC" evidence="7">
    <location>
        <begin position="118"/>
        <end position="256"/>
    </location>
</feature>
<proteinExistence type="predicted"/>
<evidence type="ECO:0000256" key="4">
    <source>
        <dbReference type="ARBA" id="ARBA00023242"/>
    </source>
</evidence>
<feature type="region of interest" description="Disordered" evidence="6">
    <location>
        <begin position="242"/>
        <end position="290"/>
    </location>
</feature>